<dbReference type="EMBL" id="LR796670">
    <property type="protein sequence ID" value="CAB4158944.1"/>
    <property type="molecule type" value="Genomic_DNA"/>
</dbReference>
<accession>A0A6J5NUP1</accession>
<gene>
    <name evidence="1" type="ORF">UFOVP699_46</name>
</gene>
<evidence type="ECO:0000313" key="1">
    <source>
        <dbReference type="EMBL" id="CAB4158944.1"/>
    </source>
</evidence>
<reference evidence="1" key="1">
    <citation type="submission" date="2020-04" db="EMBL/GenBank/DDBJ databases">
        <authorList>
            <person name="Chiriac C."/>
            <person name="Salcher M."/>
            <person name="Ghai R."/>
            <person name="Kavagutti S V."/>
        </authorList>
    </citation>
    <scope>NUCLEOTIDE SEQUENCE</scope>
</reference>
<proteinExistence type="predicted"/>
<sequence length="1000" mass="110668">MAEPRINLNNFKSSGVYTVEIDASENVVLPLTTGRLIVGSSRVGPFNTVVLINDVRTLKAVFGDIDPKLEKAGSYFHRSIEVALREGPVFALNVMPLDTEDDTNLNLDKAYFTTFNTEAASNNSSSVPDQWPAVNFFNRRRLWFADSAELNKSKNFALGDDYITNPGGFGISTIESNKVLSFVNLGNTNVTVWVRRAAVTGFDVTAKEWYSSVGVTDIDFPSFVHPDDFISDYFVEVIVISGEWNNYLKLSKDPIYSAFFDAAGLKSSKAADFFALREIKVVSRTVGCLIPEFTDQSGTTVSIDRLLNRAFPTTGILCALDADKLDLVDLTNDTFIDQDVTTHRIDLVGHGYDDLNDQDVYLIDDGGYDITSDPADVTPLIDTLSYTRPADGELIYTITNNPSAPTTLSEARFLAGFQEELPGSTPVQQSDIYLVTTPAPVTYLVATEGSRLYDAYAKGFLKTGDTLVDGVNTTYLKVTDNLKVGSINYIKIEAFLDVTLLNQQDINYYTGPDSEDYIKVILDGGEDFKEIFDLTDTAFFTDYTVLQPNKLVLGINTLNTANKARIDEFIKVNNFIKARVTADSRARLLKIISVTSKEDLSPYRLEYTVTTMAPSVEEVIGIDADSNEIKVYKGIYNFVTSIKGQNLKPFKLRDALLPNGTADRLEGDNGILNYLYTSTSIPQALSNGELIDFRYVVDSYAGTISQSSKYHLVKLAALNGQAMALVNAPSVQQFERSVDPSFIDRTTKLVSTAYIAQGGDLSLNPSFTYKFAEEDVKGVPLSSYGSYHFPNLIVRSGTKNISVPQAAYISNLYVRKFKNGTPFLIVAGGKRGALNDPEIVGLEYDLTDEDRDFLEPAGFNLTVKRRGFGIILFSNNTAYQRINSALNNAHVRDNLSTIERDIEKILFNFLFDFNDEITRLRVRTIVENYMTAVLNARGVSSFEVIFDSSNNTGEVISANAAIIDIRIDFPRGIQKFINRITITRVGGQLSSESTGFIPSF</sequence>
<name>A0A6J5NUP1_9CAUD</name>
<evidence type="ECO:0008006" key="2">
    <source>
        <dbReference type="Google" id="ProtNLM"/>
    </source>
</evidence>
<organism evidence="1">
    <name type="scientific">uncultured Caudovirales phage</name>
    <dbReference type="NCBI Taxonomy" id="2100421"/>
    <lineage>
        <taxon>Viruses</taxon>
        <taxon>Duplodnaviria</taxon>
        <taxon>Heunggongvirae</taxon>
        <taxon>Uroviricota</taxon>
        <taxon>Caudoviricetes</taxon>
        <taxon>Peduoviridae</taxon>
        <taxon>Maltschvirus</taxon>
        <taxon>Maltschvirus maltsch</taxon>
    </lineage>
</organism>
<protein>
    <recommendedName>
        <fullName evidence="2">Tail sheath protein</fullName>
    </recommendedName>
</protein>